<organism evidence="2">
    <name type="scientific">Cyprideis torosa</name>
    <dbReference type="NCBI Taxonomy" id="163714"/>
    <lineage>
        <taxon>Eukaryota</taxon>
        <taxon>Metazoa</taxon>
        <taxon>Ecdysozoa</taxon>
        <taxon>Arthropoda</taxon>
        <taxon>Crustacea</taxon>
        <taxon>Oligostraca</taxon>
        <taxon>Ostracoda</taxon>
        <taxon>Podocopa</taxon>
        <taxon>Podocopida</taxon>
        <taxon>Cytherocopina</taxon>
        <taxon>Cytheroidea</taxon>
        <taxon>Cytherideidae</taxon>
        <taxon>Cyprideis</taxon>
    </lineage>
</organism>
<name>A0A7R8WXL0_9CRUS</name>
<evidence type="ECO:0000256" key="1">
    <source>
        <dbReference type="SAM" id="MobiDB-lite"/>
    </source>
</evidence>
<feature type="region of interest" description="Disordered" evidence="1">
    <location>
        <begin position="99"/>
        <end position="140"/>
    </location>
</feature>
<proteinExistence type="predicted"/>
<sequence length="140" mass="15877">MTTKLRTKRYRQVHPKCGKSVTEQNHAKTCNINYIVGKYQKTGLVDHINRHQGSYGDVSNADFETAMSLVTEQTTVFNELPSSVRKHYKNDVQTYLEALGTEEGQNEHRALLNPVAEQETAPEEPQEPKKVPEPEPEPVT</sequence>
<dbReference type="InterPro" id="IPR014131">
    <property type="entry name" value="Chlamydia_phage_Vp3"/>
</dbReference>
<protein>
    <submittedName>
        <fullName evidence="2">Uncharacterized protein</fullName>
    </submittedName>
</protein>
<dbReference type="EMBL" id="OB741835">
    <property type="protein sequence ID" value="CAD7239793.1"/>
    <property type="molecule type" value="Genomic_DNA"/>
</dbReference>
<dbReference type="AlphaFoldDB" id="A0A7R8WXL0"/>
<accession>A0A7R8WXL0</accession>
<evidence type="ECO:0000313" key="2">
    <source>
        <dbReference type="EMBL" id="CAD7239793.1"/>
    </source>
</evidence>
<reference evidence="2" key="1">
    <citation type="submission" date="2020-11" db="EMBL/GenBank/DDBJ databases">
        <authorList>
            <person name="Tran Van P."/>
        </authorList>
    </citation>
    <scope>NUCLEOTIDE SEQUENCE</scope>
</reference>
<dbReference type="Pfam" id="PF09675">
    <property type="entry name" value="Chlamy_scaf"/>
    <property type="match status" value="1"/>
</dbReference>
<gene>
    <name evidence="2" type="ORF">CTOB1V02_LOCUS17608</name>
</gene>